<dbReference type="InterPro" id="IPR036259">
    <property type="entry name" value="MFS_trans_sf"/>
</dbReference>
<keyword evidence="4 6" id="KW-1133">Transmembrane helix</keyword>
<dbReference type="Pfam" id="PF07690">
    <property type="entry name" value="MFS_1"/>
    <property type="match status" value="1"/>
</dbReference>
<dbReference type="CDD" id="cd17341">
    <property type="entry name" value="MFS_NRT2_like"/>
    <property type="match status" value="1"/>
</dbReference>
<evidence type="ECO:0000313" key="8">
    <source>
        <dbReference type="Proteomes" id="UP000017048"/>
    </source>
</evidence>
<protein>
    <submittedName>
        <fullName evidence="7">Nitrite/nitrate transporter</fullName>
    </submittedName>
</protein>
<feature type="transmembrane region" description="Helical" evidence="6">
    <location>
        <begin position="309"/>
        <end position="331"/>
    </location>
</feature>
<dbReference type="Proteomes" id="UP000017048">
    <property type="component" value="Unassembled WGS sequence"/>
</dbReference>
<proteinExistence type="inferred from homology"/>
<feature type="transmembrane region" description="Helical" evidence="6">
    <location>
        <begin position="343"/>
        <end position="372"/>
    </location>
</feature>
<dbReference type="OrthoDB" id="9771451at2"/>
<name>U5ENX0_NOCAS</name>
<organism evidence="7 8">
    <name type="scientific">Nocardia asteroides NBRC 15531</name>
    <dbReference type="NCBI Taxonomy" id="1110697"/>
    <lineage>
        <taxon>Bacteria</taxon>
        <taxon>Bacillati</taxon>
        <taxon>Actinomycetota</taxon>
        <taxon>Actinomycetes</taxon>
        <taxon>Mycobacteriales</taxon>
        <taxon>Nocardiaceae</taxon>
        <taxon>Nocardia</taxon>
    </lineage>
</organism>
<sequence>MSTLKRNHDIEHWDAEDVAAWEAGGKDIAKRNLIWSVFAEHIGFSVWSIWSVMVLFMPTDKFGIDPAGKFFLVAMPTLVGGFLRIPYTVATARFGGRNWTIFSALLLLVPLLLTLYFVTQPGTSYTTFLIVAAFAGVGGGNFASSMTNINAFYPQRLKGWALGMNAGGGNIGVPVIQLLGLLVLVTLGGDYAYLICAIYLVLVGATAVGAALYMDNLRNQKADLSYMGKALRVPQSWAIAFLYIGTFGSFIGYSFAFGQILQISFKAGGDTAAQAAVHAASIAFIGPLLGSLARPYGGKMADRIGGSKVAIGTFGAMMAAALIVIAASTMADRNNGIASGATMAFLVVGFIALFVLSGFGNGAVTKIIPSVFEAKSKSLRMPRAEQAAWSQNTGGALIGFVGAIGSLGGVGINMVLRTSYASTNSATTAFWVFLAFYVVCAAVTWTVFLRRPRLSPVSSDSDVVVEAESLVLEAETSASSAKTSAR</sequence>
<feature type="transmembrane region" description="Helical" evidence="6">
    <location>
        <begin position="276"/>
        <end position="297"/>
    </location>
</feature>
<dbReference type="eggNOG" id="COG2223">
    <property type="taxonomic scope" value="Bacteria"/>
</dbReference>
<gene>
    <name evidence="7" type="primary">narK</name>
    <name evidence="7" type="ORF">NCAST_33_01470</name>
</gene>
<evidence type="ECO:0000256" key="4">
    <source>
        <dbReference type="ARBA" id="ARBA00022989"/>
    </source>
</evidence>
<feature type="transmembrane region" description="Helical" evidence="6">
    <location>
        <begin position="70"/>
        <end position="87"/>
    </location>
</feature>
<keyword evidence="3 6" id="KW-0812">Transmembrane</keyword>
<dbReference type="PANTHER" id="PTHR23515">
    <property type="entry name" value="HIGH-AFFINITY NITRATE TRANSPORTER 2.3"/>
    <property type="match status" value="1"/>
</dbReference>
<dbReference type="GO" id="GO:0016020">
    <property type="term" value="C:membrane"/>
    <property type="evidence" value="ECO:0007669"/>
    <property type="project" value="UniProtKB-SubCell"/>
</dbReference>
<feature type="transmembrane region" description="Helical" evidence="6">
    <location>
        <begin position="191"/>
        <end position="214"/>
    </location>
</feature>
<feature type="transmembrane region" description="Helical" evidence="6">
    <location>
        <begin position="393"/>
        <end position="416"/>
    </location>
</feature>
<dbReference type="InterPro" id="IPR044772">
    <property type="entry name" value="NO3_transporter"/>
</dbReference>
<feature type="transmembrane region" description="Helical" evidence="6">
    <location>
        <begin position="33"/>
        <end position="58"/>
    </location>
</feature>
<dbReference type="AlphaFoldDB" id="U5ENX0"/>
<comment type="subcellular location">
    <subcellularLocation>
        <location evidence="1">Membrane</location>
        <topology evidence="1">Multi-pass membrane protein</topology>
    </subcellularLocation>
</comment>
<feature type="transmembrane region" description="Helical" evidence="6">
    <location>
        <begin position="125"/>
        <end position="143"/>
    </location>
</feature>
<evidence type="ECO:0000256" key="1">
    <source>
        <dbReference type="ARBA" id="ARBA00004141"/>
    </source>
</evidence>
<comment type="similarity">
    <text evidence="2">Belongs to the major facilitator superfamily. Nitrate/nitrite porter (TC 2.A.1.8) family.</text>
</comment>
<dbReference type="EMBL" id="BAFO02000033">
    <property type="protein sequence ID" value="GAD86769.1"/>
    <property type="molecule type" value="Genomic_DNA"/>
</dbReference>
<dbReference type="InterPro" id="IPR011701">
    <property type="entry name" value="MFS"/>
</dbReference>
<dbReference type="STRING" id="1824.SAMN05444423_1011732"/>
<feature type="transmembrane region" description="Helical" evidence="6">
    <location>
        <begin position="164"/>
        <end position="185"/>
    </location>
</feature>
<evidence type="ECO:0000256" key="2">
    <source>
        <dbReference type="ARBA" id="ARBA00008432"/>
    </source>
</evidence>
<dbReference type="GO" id="GO:0015112">
    <property type="term" value="F:nitrate transmembrane transporter activity"/>
    <property type="evidence" value="ECO:0007669"/>
    <property type="project" value="InterPro"/>
</dbReference>
<evidence type="ECO:0000313" key="7">
    <source>
        <dbReference type="EMBL" id="GAD86769.1"/>
    </source>
</evidence>
<accession>U5ENX0</accession>
<feature type="transmembrane region" description="Helical" evidence="6">
    <location>
        <begin position="235"/>
        <end position="256"/>
    </location>
</feature>
<evidence type="ECO:0000256" key="6">
    <source>
        <dbReference type="SAM" id="Phobius"/>
    </source>
</evidence>
<dbReference type="RefSeq" id="WP_019048675.1">
    <property type="nucleotide sequence ID" value="NZ_BAFO02000033.1"/>
</dbReference>
<dbReference type="GeneID" id="91519245"/>
<dbReference type="SUPFAM" id="SSF103473">
    <property type="entry name" value="MFS general substrate transporter"/>
    <property type="match status" value="1"/>
</dbReference>
<evidence type="ECO:0000256" key="5">
    <source>
        <dbReference type="ARBA" id="ARBA00023136"/>
    </source>
</evidence>
<feature type="transmembrane region" description="Helical" evidence="6">
    <location>
        <begin position="428"/>
        <end position="449"/>
    </location>
</feature>
<keyword evidence="8" id="KW-1185">Reference proteome</keyword>
<dbReference type="EMBL" id="AB685274">
    <property type="protein sequence ID" value="BAO98955.1"/>
    <property type="molecule type" value="Genomic_DNA"/>
</dbReference>
<dbReference type="Gene3D" id="1.20.1250.20">
    <property type="entry name" value="MFS general substrate transporter like domains"/>
    <property type="match status" value="1"/>
</dbReference>
<keyword evidence="5 6" id="KW-0472">Membrane</keyword>
<reference evidence="7 8" key="1">
    <citation type="journal article" date="2014" name="BMC Genomics">
        <title>Genome based analysis of type-I polyketide synthase and nonribosomal peptide synthetase gene clusters in seven strains of five representative Nocardia species.</title>
        <authorList>
            <person name="Komaki H."/>
            <person name="Ichikawa N."/>
            <person name="Hosoyama A."/>
            <person name="Takahashi-Nakaguchi A."/>
            <person name="Matsuzawa T."/>
            <person name="Suzuki K."/>
            <person name="Fujita N."/>
            <person name="Gonoi T."/>
        </authorList>
    </citation>
    <scope>NUCLEOTIDE SEQUENCE [LARGE SCALE GENOMIC DNA]</scope>
    <source>
        <strain evidence="7 8">NBRC 15531</strain>
    </source>
</reference>
<evidence type="ECO:0000256" key="3">
    <source>
        <dbReference type="ARBA" id="ARBA00022692"/>
    </source>
</evidence>
<feature type="transmembrane region" description="Helical" evidence="6">
    <location>
        <begin position="99"/>
        <end position="119"/>
    </location>
</feature>